<dbReference type="InterPro" id="IPR036890">
    <property type="entry name" value="HATPase_C_sf"/>
</dbReference>
<evidence type="ECO:0000259" key="15">
    <source>
        <dbReference type="PROSITE" id="PS50109"/>
    </source>
</evidence>
<evidence type="ECO:0000256" key="12">
    <source>
        <dbReference type="PROSITE-ProRule" id="PRU00169"/>
    </source>
</evidence>
<keyword evidence="4" id="KW-1003">Cell membrane</keyword>
<feature type="modified residue" description="4-aspartylphosphate" evidence="12">
    <location>
        <position position="1174"/>
    </location>
</feature>
<gene>
    <name evidence="18" type="ORF">G9U52_19950</name>
</gene>
<keyword evidence="9" id="KW-0067">ATP-binding</keyword>
<dbReference type="SUPFAM" id="SSF52172">
    <property type="entry name" value="CheY-like"/>
    <property type="match status" value="3"/>
</dbReference>
<dbReference type="Pfam" id="PF00072">
    <property type="entry name" value="Response_reg"/>
    <property type="match status" value="3"/>
</dbReference>
<dbReference type="SMART" id="SM00387">
    <property type="entry name" value="HATPase_c"/>
    <property type="match status" value="1"/>
</dbReference>
<feature type="domain" description="Response regulatory" evidence="16">
    <location>
        <begin position="1125"/>
        <end position="1244"/>
    </location>
</feature>
<keyword evidence="7" id="KW-0547">Nucleotide-binding</keyword>
<dbReference type="InterPro" id="IPR005467">
    <property type="entry name" value="His_kinase_dom"/>
</dbReference>
<dbReference type="SUPFAM" id="SSF47384">
    <property type="entry name" value="Homodimeric domain of signal transducing histidine kinase"/>
    <property type="match status" value="1"/>
</dbReference>
<dbReference type="PRINTS" id="PR00344">
    <property type="entry name" value="BCTRLSENSOR"/>
</dbReference>
<evidence type="ECO:0000256" key="5">
    <source>
        <dbReference type="ARBA" id="ARBA00022553"/>
    </source>
</evidence>
<dbReference type="SMART" id="SM00388">
    <property type="entry name" value="HisKA"/>
    <property type="match status" value="1"/>
</dbReference>
<evidence type="ECO:0000256" key="11">
    <source>
        <dbReference type="ARBA" id="ARBA00023136"/>
    </source>
</evidence>
<evidence type="ECO:0000256" key="13">
    <source>
        <dbReference type="SAM" id="Coils"/>
    </source>
</evidence>
<evidence type="ECO:0000256" key="8">
    <source>
        <dbReference type="ARBA" id="ARBA00022777"/>
    </source>
</evidence>
<dbReference type="InterPro" id="IPR001789">
    <property type="entry name" value="Sig_transdc_resp-reg_receiver"/>
</dbReference>
<dbReference type="PANTHER" id="PTHR45339:SF1">
    <property type="entry name" value="HYBRID SIGNAL TRANSDUCTION HISTIDINE KINASE J"/>
    <property type="match status" value="1"/>
</dbReference>
<dbReference type="Pfam" id="PF13185">
    <property type="entry name" value="GAF_2"/>
    <property type="match status" value="1"/>
</dbReference>
<name>A0ABX0J9Z9_9BACL</name>
<dbReference type="InterPro" id="IPR003018">
    <property type="entry name" value="GAF"/>
</dbReference>
<dbReference type="SUPFAM" id="SSF158472">
    <property type="entry name" value="HAMP domain-like"/>
    <property type="match status" value="1"/>
</dbReference>
<accession>A0ABX0J9Z9</accession>
<feature type="domain" description="Response regulatory" evidence="16">
    <location>
        <begin position="1003"/>
        <end position="1116"/>
    </location>
</feature>
<dbReference type="Pfam" id="PF00512">
    <property type="entry name" value="HisKA"/>
    <property type="match status" value="1"/>
</dbReference>
<protein>
    <recommendedName>
        <fullName evidence="3">histidine kinase</fullName>
        <ecNumber evidence="3">2.7.13.3</ecNumber>
    </recommendedName>
</protein>
<dbReference type="SMART" id="SM00065">
    <property type="entry name" value="GAF"/>
    <property type="match status" value="1"/>
</dbReference>
<dbReference type="CDD" id="cd00156">
    <property type="entry name" value="REC"/>
    <property type="match status" value="1"/>
</dbReference>
<feature type="domain" description="Histidine kinase" evidence="15">
    <location>
        <begin position="700"/>
        <end position="932"/>
    </location>
</feature>
<dbReference type="SUPFAM" id="SSF55781">
    <property type="entry name" value="GAF domain-like"/>
    <property type="match status" value="1"/>
</dbReference>
<sequence>MQWIRNARINSKLLLMIALPMLGLLYFSIDTVYDKIKQLSEINKLETLVTVEISMNDLIHELQKERSLVSGYYGDQTASRLNMLMAQRKLTDDKASVWRDQIKSGSVAALGDRFFKNVADPVAKLDKMVALRALIDQNKLSESEALAYYLDLMDSFFVVMENENHSSTHKQISDMLSAYIHFSKGKAAVSKERTVLYNTLIDNIITNNDVQQISVLEREQSLYYTVAGTFATTASRSLYQSLIKGQVIDEIKAMVQQVLLYEPGKPITINSERWYSLVTEKIDLLKQVEDGLSNELLQTMQGIKQATVQSLWYVVILNIIIVLASVMVIVVISRMMVSQLRKLKSSTELILLGETNAQLEVSTKDEFGDLMGAFNQMVASFREVIQQADRISLGEYEQTILPRSDRDQLSIALIRMLASLKQTTEENERQFWLKTQLARLTGAAQGVVSLQQLGSMLISEISQLVEAGQGILYTKEMNKNEFSGAYQLLGSYAYKERKNVSNRIEPGEGLVGQCVLEKKPILLTQVPSDYIQIQSGLGEAKPLEILVLPILFENEVLAVIELASFKGFTSIQHDLLEQLSSTLGVVIHSVNSRQRTEQLLRESQLLTEELQTQQEELRTANEEMEEQTHMLRQSEEKMRIQSEELQAINEELEEKTNYLEVQKADIEKQNRFIQLSKQDLEEKANELELASKYKSEFLANMSHELRTPLNSLLILAKSLASNEEENLSEDQIESAKIIYSGGLDLLTLINDILDLSKVEAGKLSINMDEVNVDSILQSLQYQFNHVAKDKGLEFVVARDNDVPKRLVTDSQRMEQIMKNLLSNAFKFTSSGSVTVQVALTGPGTRYQNIGLSKQEMLAFSVIDTGIGIPESKQKAIFEAFQQADGTTSRKYGGTGLGLTISRELGKLLGGEIHMQSTEGEGSRFTLYLPLNEPAASHASAQSQPFLQTRTDAPVNPAPASLVVSSESLVASASAVSDLEPPLPIKAYLADDRSQIESPAQEKVILIVEDDPQFAKVLMSMIRKKGFKCLAAGDGFSALQLAKQYIPSAILLDLGLPDMDGLKVLDHLKYHNETRHIPVHVVSGKEKRPDSLQRGAIGYLSKPISAEDIDAVFNKIGNVLNERVQQVLVVEDDPNNQKAIHELLKHKNVEIHSVYTGKAALESMKSQVFDCVILDLKLPDMTGFEMLKELVAGAGDVENSVPPIIINTGKDLSQEEFKELNRFTDSIVIKGANSPDRLLDEVSLFLHSVHKSLPPEHKERIRMVRDSDESLKGRKVLLVDDDLRNTFALSKVLKKHGLDVVMADNGKLALDKLESEEGIELVIMDIMMPVMDGYEAIGRIRTMPKFQSLPIIALTAKAMTGDREKCIERGANDYMTKPLDTDKLLSLIRVWLFK</sequence>
<keyword evidence="6" id="KW-0808">Transferase</keyword>
<dbReference type="SMART" id="SM00304">
    <property type="entry name" value="HAMP"/>
    <property type="match status" value="1"/>
</dbReference>
<evidence type="ECO:0000256" key="3">
    <source>
        <dbReference type="ARBA" id="ARBA00012438"/>
    </source>
</evidence>
<dbReference type="InterPro" id="IPR003594">
    <property type="entry name" value="HATPase_dom"/>
</dbReference>
<comment type="caution">
    <text evidence="18">The sequence shown here is derived from an EMBL/GenBank/DDBJ whole genome shotgun (WGS) entry which is preliminary data.</text>
</comment>
<keyword evidence="10" id="KW-0902">Two-component regulatory system</keyword>
<evidence type="ECO:0000256" key="9">
    <source>
        <dbReference type="ARBA" id="ARBA00022840"/>
    </source>
</evidence>
<dbReference type="InterPro" id="IPR011006">
    <property type="entry name" value="CheY-like_superfamily"/>
</dbReference>
<dbReference type="InterPro" id="IPR029016">
    <property type="entry name" value="GAF-like_dom_sf"/>
</dbReference>
<dbReference type="InterPro" id="IPR013587">
    <property type="entry name" value="Nitrate/nitrite_sensing"/>
</dbReference>
<feature type="modified residue" description="4-aspartylphosphate" evidence="12">
    <location>
        <position position="1052"/>
    </location>
</feature>
<evidence type="ECO:0000256" key="1">
    <source>
        <dbReference type="ARBA" id="ARBA00000085"/>
    </source>
</evidence>
<dbReference type="Pfam" id="PF08376">
    <property type="entry name" value="NIT"/>
    <property type="match status" value="1"/>
</dbReference>
<evidence type="ECO:0000256" key="14">
    <source>
        <dbReference type="SAM" id="Phobius"/>
    </source>
</evidence>
<evidence type="ECO:0000313" key="19">
    <source>
        <dbReference type="Proteomes" id="UP001165962"/>
    </source>
</evidence>
<dbReference type="PROSITE" id="PS50885">
    <property type="entry name" value="HAMP"/>
    <property type="match status" value="1"/>
</dbReference>
<comment type="subcellular location">
    <subcellularLocation>
        <location evidence="2">Cell membrane</location>
        <topology evidence="2">Multi-pass membrane protein</topology>
    </subcellularLocation>
</comment>
<dbReference type="CDD" id="cd17546">
    <property type="entry name" value="REC_hyHK_CKI1_RcsC-like"/>
    <property type="match status" value="1"/>
</dbReference>
<evidence type="ECO:0000256" key="6">
    <source>
        <dbReference type="ARBA" id="ARBA00022679"/>
    </source>
</evidence>
<keyword evidence="5 12" id="KW-0597">Phosphoprotein</keyword>
<keyword evidence="19" id="KW-1185">Reference proteome</keyword>
<evidence type="ECO:0000256" key="10">
    <source>
        <dbReference type="ARBA" id="ARBA00023012"/>
    </source>
</evidence>
<dbReference type="PROSITE" id="PS50109">
    <property type="entry name" value="HIS_KIN"/>
    <property type="match status" value="1"/>
</dbReference>
<dbReference type="CDD" id="cd16922">
    <property type="entry name" value="HATPase_EvgS-ArcB-TorS-like"/>
    <property type="match status" value="1"/>
</dbReference>
<organism evidence="18 19">
    <name type="scientific">Paenibacillus agricola</name>
    <dbReference type="NCBI Taxonomy" id="2716264"/>
    <lineage>
        <taxon>Bacteria</taxon>
        <taxon>Bacillati</taxon>
        <taxon>Bacillota</taxon>
        <taxon>Bacilli</taxon>
        <taxon>Bacillales</taxon>
        <taxon>Paenibacillaceae</taxon>
        <taxon>Paenibacillus</taxon>
    </lineage>
</organism>
<dbReference type="CDD" id="cd00082">
    <property type="entry name" value="HisKA"/>
    <property type="match status" value="1"/>
</dbReference>
<dbReference type="RefSeq" id="WP_166152395.1">
    <property type="nucleotide sequence ID" value="NZ_JAAOIW010000007.1"/>
</dbReference>
<dbReference type="Pfam" id="PF02518">
    <property type="entry name" value="HATPase_c"/>
    <property type="match status" value="1"/>
</dbReference>
<feature type="transmembrane region" description="Helical" evidence="14">
    <location>
        <begin position="311"/>
        <end position="332"/>
    </location>
</feature>
<proteinExistence type="predicted"/>
<dbReference type="PANTHER" id="PTHR45339">
    <property type="entry name" value="HYBRID SIGNAL TRANSDUCTION HISTIDINE KINASE J"/>
    <property type="match status" value="1"/>
</dbReference>
<dbReference type="Gene3D" id="6.10.340.10">
    <property type="match status" value="1"/>
</dbReference>
<evidence type="ECO:0000256" key="7">
    <source>
        <dbReference type="ARBA" id="ARBA00022741"/>
    </source>
</evidence>
<keyword evidence="8" id="KW-0418">Kinase</keyword>
<dbReference type="Gene3D" id="3.30.450.40">
    <property type="match status" value="1"/>
</dbReference>
<reference evidence="18" key="1">
    <citation type="submission" date="2020-03" db="EMBL/GenBank/DDBJ databases">
        <title>Draft sequencing of Paenibacilllus sp. S3N08.</title>
        <authorList>
            <person name="Kim D.-U."/>
        </authorList>
    </citation>
    <scope>NUCLEOTIDE SEQUENCE</scope>
    <source>
        <strain evidence="18">S3N08</strain>
    </source>
</reference>
<dbReference type="Proteomes" id="UP001165962">
    <property type="component" value="Unassembled WGS sequence"/>
</dbReference>
<comment type="catalytic activity">
    <reaction evidence="1">
        <text>ATP + protein L-histidine = ADP + protein N-phospho-L-histidine.</text>
        <dbReference type="EC" id="2.7.13.3"/>
    </reaction>
</comment>
<dbReference type="InterPro" id="IPR036097">
    <property type="entry name" value="HisK_dim/P_sf"/>
</dbReference>
<dbReference type="SUPFAM" id="SSF55874">
    <property type="entry name" value="ATPase domain of HSP90 chaperone/DNA topoisomerase II/histidine kinase"/>
    <property type="match status" value="1"/>
</dbReference>
<dbReference type="SMART" id="SM00448">
    <property type="entry name" value="REC"/>
    <property type="match status" value="3"/>
</dbReference>
<evidence type="ECO:0000259" key="16">
    <source>
        <dbReference type="PROSITE" id="PS50110"/>
    </source>
</evidence>
<dbReference type="EC" id="2.7.13.3" evidence="3"/>
<feature type="coiled-coil region" evidence="13">
    <location>
        <begin position="596"/>
        <end position="690"/>
    </location>
</feature>
<dbReference type="EMBL" id="JAAOIW010000007">
    <property type="protein sequence ID" value="NHN32116.1"/>
    <property type="molecule type" value="Genomic_DNA"/>
</dbReference>
<evidence type="ECO:0000256" key="4">
    <source>
        <dbReference type="ARBA" id="ARBA00022475"/>
    </source>
</evidence>
<dbReference type="CDD" id="cd06225">
    <property type="entry name" value="HAMP"/>
    <property type="match status" value="1"/>
</dbReference>
<dbReference type="PROSITE" id="PS50110">
    <property type="entry name" value="RESPONSE_REGULATORY"/>
    <property type="match status" value="3"/>
</dbReference>
<dbReference type="Pfam" id="PF00672">
    <property type="entry name" value="HAMP"/>
    <property type="match status" value="1"/>
</dbReference>
<feature type="domain" description="HAMP" evidence="17">
    <location>
        <begin position="334"/>
        <end position="386"/>
    </location>
</feature>
<evidence type="ECO:0000313" key="18">
    <source>
        <dbReference type="EMBL" id="NHN32116.1"/>
    </source>
</evidence>
<feature type="domain" description="Response regulatory" evidence="16">
    <location>
        <begin position="1274"/>
        <end position="1391"/>
    </location>
</feature>
<feature type="modified residue" description="4-aspartylphosphate" evidence="12">
    <location>
        <position position="1324"/>
    </location>
</feature>
<dbReference type="Gene3D" id="1.10.287.130">
    <property type="match status" value="1"/>
</dbReference>
<keyword evidence="14" id="KW-1133">Transmembrane helix</keyword>
<dbReference type="InterPro" id="IPR004358">
    <property type="entry name" value="Sig_transdc_His_kin-like_C"/>
</dbReference>
<dbReference type="Gene3D" id="3.40.50.2300">
    <property type="match status" value="3"/>
</dbReference>
<keyword evidence="11 14" id="KW-0472">Membrane</keyword>
<evidence type="ECO:0000259" key="17">
    <source>
        <dbReference type="PROSITE" id="PS50885"/>
    </source>
</evidence>
<dbReference type="InterPro" id="IPR003661">
    <property type="entry name" value="HisK_dim/P_dom"/>
</dbReference>
<dbReference type="Gene3D" id="3.30.565.10">
    <property type="entry name" value="Histidine kinase-like ATPase, C-terminal domain"/>
    <property type="match status" value="1"/>
</dbReference>
<keyword evidence="13" id="KW-0175">Coiled coil</keyword>
<keyword evidence="14" id="KW-0812">Transmembrane</keyword>
<dbReference type="InterPro" id="IPR003660">
    <property type="entry name" value="HAMP_dom"/>
</dbReference>
<evidence type="ECO:0000256" key="2">
    <source>
        <dbReference type="ARBA" id="ARBA00004651"/>
    </source>
</evidence>